<dbReference type="RefSeq" id="WP_072427683.1">
    <property type="nucleotide sequence ID" value="NZ_FPKR01000004.1"/>
</dbReference>
<dbReference type="Proteomes" id="UP000186513">
    <property type="component" value="Unassembled WGS sequence"/>
</dbReference>
<dbReference type="InterPro" id="IPR007844">
    <property type="entry name" value="AsmA"/>
</dbReference>
<dbReference type="Pfam" id="PF05170">
    <property type="entry name" value="AsmA"/>
    <property type="match status" value="1"/>
</dbReference>
<dbReference type="InterPro" id="IPR008023">
    <property type="entry name" value="DUF748"/>
</dbReference>
<dbReference type="AlphaFoldDB" id="A0A1K2HBU7"/>
<evidence type="ECO:0000256" key="1">
    <source>
        <dbReference type="SAM" id="MobiDB-lite"/>
    </source>
</evidence>
<dbReference type="OrthoDB" id="9766390at2"/>
<gene>
    <name evidence="4" type="ORF">SAMN02745887_01145</name>
</gene>
<name>A0A1K2HBU7_9NEIS</name>
<dbReference type="PANTHER" id="PTHR30441">
    <property type="entry name" value="DUF748 DOMAIN-CONTAINING PROTEIN"/>
    <property type="match status" value="1"/>
</dbReference>
<sequence length="730" mass="78936">MPLHQLPRGLRRTLYTLAGMLALVAALPLIDLAPLREQMAADASASLGRRVEIGAVRLALLPRPNVTLENVAMSEPDGHALFARFDSARFSLGWGSLLKRRAELADARVSGLRMVAFPLDDGRLNFDDLLTRRPKDKRISWQLSRLDLVDAALDWRSQDGRITRYSQLDLHALNPEGEDGAITVQGKLAAPEWGGSLRIDSQLRVQRDQLAASLKGFKLAINVETQEWHDGRFVLSGDLNAAVAPWRGVLSNAAAQASMQHGERRWQAAFKTPALRLDEAGLSTGRLEADFGIKSSGQEVAGQLRVEQLAADAAGSLVANAARLRLQLLDEQQNAQLDFESPLRIEGWRKVALEGFNLTGAYRNKALPRGAIKLELGGRAALDLARERFDWDSRGLLDAAPVAAQISLEDFVSPKYAFGFDLAKLDLTPYLPAAEGAPLLDAEQALDWRWLAQLNARGDVRLGELNIGKVRLFNLQAHVEAAKKQLVLEPLAADIYGGQLKGRLQLDTSRAPRLRLTQTLSGMEIAALLSDTVGLERLSGRGNVNLDVNTSARSLHSLRSGLSGRVDLMLTRGTIAGMDVGDMLRGLRSNLAKLTGDIIPADTARRTRFSDLSARFVLKDGVAENRDLQVRAPFFKLGGSGRFDLGRGQVDYLLQAEVGGGSGIPELDALRGVVIPIQLAGSLASPTYRVDTSALREKLVKPTAPASAPTAPGKAAAPALNSKAAPAKGR</sequence>
<organism evidence="4 5">
    <name type="scientific">Chitinimonas taiwanensis DSM 18899</name>
    <dbReference type="NCBI Taxonomy" id="1121279"/>
    <lineage>
        <taxon>Bacteria</taxon>
        <taxon>Pseudomonadati</taxon>
        <taxon>Pseudomonadota</taxon>
        <taxon>Betaproteobacteria</taxon>
        <taxon>Neisseriales</taxon>
        <taxon>Chitinibacteraceae</taxon>
        <taxon>Chitinimonas</taxon>
    </lineage>
</organism>
<reference evidence="4 5" key="1">
    <citation type="submission" date="2016-11" db="EMBL/GenBank/DDBJ databases">
        <authorList>
            <person name="Jaros S."/>
            <person name="Januszkiewicz K."/>
            <person name="Wedrychowicz H."/>
        </authorList>
    </citation>
    <scope>NUCLEOTIDE SEQUENCE [LARGE SCALE GENOMIC DNA]</scope>
    <source>
        <strain evidence="4 5">DSM 18899</strain>
    </source>
</reference>
<accession>A0A1K2HBU7</accession>
<dbReference type="PANTHER" id="PTHR30441:SF4">
    <property type="entry name" value="PROTEIN ASMA"/>
    <property type="match status" value="1"/>
</dbReference>
<evidence type="ECO:0000313" key="5">
    <source>
        <dbReference type="Proteomes" id="UP000186513"/>
    </source>
</evidence>
<keyword evidence="2" id="KW-0812">Transmembrane</keyword>
<dbReference type="STRING" id="1121279.SAMN02745887_01145"/>
<dbReference type="GO" id="GO:0090313">
    <property type="term" value="P:regulation of protein targeting to membrane"/>
    <property type="evidence" value="ECO:0007669"/>
    <property type="project" value="TreeGrafter"/>
</dbReference>
<feature type="region of interest" description="Disordered" evidence="1">
    <location>
        <begin position="701"/>
        <end position="730"/>
    </location>
</feature>
<dbReference type="GO" id="GO:0005886">
    <property type="term" value="C:plasma membrane"/>
    <property type="evidence" value="ECO:0007669"/>
    <property type="project" value="TreeGrafter"/>
</dbReference>
<keyword evidence="2" id="KW-1133">Transmembrane helix</keyword>
<dbReference type="InterPro" id="IPR052894">
    <property type="entry name" value="AsmA-related"/>
</dbReference>
<feature type="transmembrane region" description="Helical" evidence="2">
    <location>
        <begin position="12"/>
        <end position="30"/>
    </location>
</feature>
<feature type="domain" description="AsmA" evidence="3">
    <location>
        <begin position="460"/>
        <end position="628"/>
    </location>
</feature>
<evidence type="ECO:0000313" key="4">
    <source>
        <dbReference type="EMBL" id="SFZ74173.1"/>
    </source>
</evidence>
<protein>
    <submittedName>
        <fullName evidence="4">Uncharacterized protein involved in outer membrane biogenesis</fullName>
    </submittedName>
</protein>
<keyword evidence="5" id="KW-1185">Reference proteome</keyword>
<keyword evidence="2" id="KW-0472">Membrane</keyword>
<dbReference type="EMBL" id="FPKR01000004">
    <property type="protein sequence ID" value="SFZ74173.1"/>
    <property type="molecule type" value="Genomic_DNA"/>
</dbReference>
<proteinExistence type="predicted"/>
<evidence type="ECO:0000259" key="3">
    <source>
        <dbReference type="Pfam" id="PF05170"/>
    </source>
</evidence>
<dbReference type="Pfam" id="PF05359">
    <property type="entry name" value="DUF748"/>
    <property type="match status" value="1"/>
</dbReference>
<evidence type="ECO:0000256" key="2">
    <source>
        <dbReference type="SAM" id="Phobius"/>
    </source>
</evidence>